<organism evidence="3 4">
    <name type="scientific">Robbsia betulipollinis</name>
    <dbReference type="NCBI Taxonomy" id="2981849"/>
    <lineage>
        <taxon>Bacteria</taxon>
        <taxon>Pseudomonadati</taxon>
        <taxon>Pseudomonadota</taxon>
        <taxon>Betaproteobacteria</taxon>
        <taxon>Burkholderiales</taxon>
        <taxon>Burkholderiaceae</taxon>
        <taxon>Robbsia</taxon>
    </lineage>
</organism>
<dbReference type="InterPro" id="IPR052910">
    <property type="entry name" value="ABC-Purine-Binding"/>
</dbReference>
<dbReference type="Gene3D" id="3.40.50.2300">
    <property type="match status" value="2"/>
</dbReference>
<feature type="domain" description="ABC transporter substrate-binding protein PnrA-like" evidence="2">
    <location>
        <begin position="25"/>
        <end position="295"/>
    </location>
</feature>
<dbReference type="Pfam" id="PF02608">
    <property type="entry name" value="Bmp"/>
    <property type="match status" value="1"/>
</dbReference>
<evidence type="ECO:0000313" key="3">
    <source>
        <dbReference type="EMBL" id="MCY0385768.1"/>
    </source>
</evidence>
<dbReference type="EMBL" id="JAPMXC010000001">
    <property type="protein sequence ID" value="MCY0385768.1"/>
    <property type="molecule type" value="Genomic_DNA"/>
</dbReference>
<keyword evidence="1" id="KW-0732">Signal</keyword>
<keyword evidence="4" id="KW-1185">Reference proteome</keyword>
<proteinExistence type="predicted"/>
<name>A0ABT3ZGX6_9BURK</name>
<evidence type="ECO:0000313" key="4">
    <source>
        <dbReference type="Proteomes" id="UP001082899"/>
    </source>
</evidence>
<sequence length="351" mass="37904">MLAFCAAAAPSWSQAAGDPPGVAFVYLTNPGDAGWTYAHDRGAKEVEAAFGNKIKVTRVESVPESADSERVFRDLANKGNKIIVGTSFGYQDFEMKVARDFPDTVFEHATGYKRAKNFGTYDIRMYQGAYLAGVIAGQVTKSNVLGFVGSVPVPEVVRNINAYTLGARSVNPKIHTKVVWVNSWFDPGKEKQAAEALIGQGADVLLQNTDSSATLQTAAEKHVHAFGWDSDMKSFGPSAHLGSVVGHWGVYYKALIQQVLDGKWQSTPVWWGMSQQALDLEDINTAVVPAASQQAVVERRNAMTSGQFDPFAGPIKDQGGAVKVAANAKLSDADLQRMNWYVDGVDGVLPK</sequence>
<evidence type="ECO:0000259" key="2">
    <source>
        <dbReference type="Pfam" id="PF02608"/>
    </source>
</evidence>
<dbReference type="RefSeq" id="WP_267847622.1">
    <property type="nucleotide sequence ID" value="NZ_JAPMXC010000001.1"/>
</dbReference>
<accession>A0ABT3ZGX6</accession>
<dbReference type="InterPro" id="IPR003760">
    <property type="entry name" value="PnrA-like"/>
</dbReference>
<dbReference type="PANTHER" id="PTHR43208">
    <property type="entry name" value="ABC TRANSPORTER SUBSTRATE-BINDING PROTEIN"/>
    <property type="match status" value="1"/>
</dbReference>
<evidence type="ECO:0000256" key="1">
    <source>
        <dbReference type="ARBA" id="ARBA00022729"/>
    </source>
</evidence>
<dbReference type="CDD" id="cd19963">
    <property type="entry name" value="PBP1_BMP-like"/>
    <property type="match status" value="1"/>
</dbReference>
<gene>
    <name evidence="3" type="ORF">OVY01_00630</name>
</gene>
<dbReference type="PANTHER" id="PTHR43208:SF1">
    <property type="entry name" value="ABC TRANSPORTER SUBSTRATE-BINDING PROTEIN"/>
    <property type="match status" value="1"/>
</dbReference>
<dbReference type="Proteomes" id="UP001082899">
    <property type="component" value="Unassembled WGS sequence"/>
</dbReference>
<protein>
    <submittedName>
        <fullName evidence="3">BMP family ABC transporter substrate-binding protein</fullName>
    </submittedName>
</protein>
<comment type="caution">
    <text evidence="3">The sequence shown here is derived from an EMBL/GenBank/DDBJ whole genome shotgun (WGS) entry which is preliminary data.</text>
</comment>
<reference evidence="3" key="1">
    <citation type="submission" date="2022-11" db="EMBL/GenBank/DDBJ databases">
        <title>Robbsia betulipollinis sp. nov., isolated from pollen of birch (Betula pendula).</title>
        <authorList>
            <person name="Shi H."/>
            <person name="Ambika Manirajan B."/>
            <person name="Ratering S."/>
            <person name="Geissler-Plaum R."/>
            <person name="Schnell S."/>
        </authorList>
    </citation>
    <scope>NUCLEOTIDE SEQUENCE</scope>
    <source>
        <strain evidence="3">Bb-Pol-6</strain>
    </source>
</reference>